<dbReference type="EMBL" id="QDEB01115267">
    <property type="protein sequence ID" value="RZB40859.1"/>
    <property type="molecule type" value="Genomic_DNA"/>
</dbReference>
<dbReference type="Proteomes" id="UP000292052">
    <property type="component" value="Unassembled WGS sequence"/>
</dbReference>
<comment type="caution">
    <text evidence="1">The sequence shown here is derived from an EMBL/GenBank/DDBJ whole genome shotgun (WGS) entry which is preliminary data.</text>
</comment>
<reference evidence="1 2" key="1">
    <citation type="submission" date="2017-03" db="EMBL/GenBank/DDBJ databases">
        <title>Genome of the blue death feigning beetle - Asbolus verrucosus.</title>
        <authorList>
            <person name="Rider S.D."/>
        </authorList>
    </citation>
    <scope>NUCLEOTIDE SEQUENCE [LARGE SCALE GENOMIC DNA]</scope>
    <source>
        <strain evidence="1">Butters</strain>
        <tissue evidence="1">Head and leg muscle</tissue>
    </source>
</reference>
<protein>
    <submittedName>
        <fullName evidence="1">Uncharacterized protein</fullName>
    </submittedName>
</protein>
<gene>
    <name evidence="1" type="ORF">BDFB_007188</name>
</gene>
<accession>A0A482VD15</accession>
<dbReference type="AlphaFoldDB" id="A0A482VD15"/>
<sequence length="51" mass="5976">MKIMSFQPIIEENRVDTVMATAEIPPTETRQLENAQVWQQRRKKVVNHLIG</sequence>
<keyword evidence="2" id="KW-1185">Reference proteome</keyword>
<organism evidence="1 2">
    <name type="scientific">Asbolus verrucosus</name>
    <name type="common">Desert ironclad beetle</name>
    <dbReference type="NCBI Taxonomy" id="1661398"/>
    <lineage>
        <taxon>Eukaryota</taxon>
        <taxon>Metazoa</taxon>
        <taxon>Ecdysozoa</taxon>
        <taxon>Arthropoda</taxon>
        <taxon>Hexapoda</taxon>
        <taxon>Insecta</taxon>
        <taxon>Pterygota</taxon>
        <taxon>Neoptera</taxon>
        <taxon>Endopterygota</taxon>
        <taxon>Coleoptera</taxon>
        <taxon>Polyphaga</taxon>
        <taxon>Cucujiformia</taxon>
        <taxon>Tenebrionidae</taxon>
        <taxon>Pimeliinae</taxon>
        <taxon>Asbolus</taxon>
    </lineage>
</organism>
<proteinExistence type="predicted"/>
<name>A0A482VD15_ASBVE</name>
<evidence type="ECO:0000313" key="2">
    <source>
        <dbReference type="Proteomes" id="UP000292052"/>
    </source>
</evidence>
<evidence type="ECO:0000313" key="1">
    <source>
        <dbReference type="EMBL" id="RZB40859.1"/>
    </source>
</evidence>